<dbReference type="EMBL" id="JADIKJ010000001">
    <property type="protein sequence ID" value="MFK2898834.1"/>
    <property type="molecule type" value="Genomic_DNA"/>
</dbReference>
<dbReference type="RefSeq" id="WP_404543905.1">
    <property type="nucleotide sequence ID" value="NZ_JADIKJ010000001.1"/>
</dbReference>
<name>A0ABW8JCM5_9GAMM</name>
<keyword evidence="2" id="KW-0378">Hydrolase</keyword>
<feature type="domain" description="Serine aminopeptidase S33" evidence="1">
    <location>
        <begin position="49"/>
        <end position="148"/>
    </location>
</feature>
<accession>A0ABW8JCM5</accession>
<keyword evidence="3" id="KW-1185">Reference proteome</keyword>
<proteinExistence type="predicted"/>
<protein>
    <submittedName>
        <fullName evidence="2">Alpha/beta fold hydrolase</fullName>
    </submittedName>
</protein>
<dbReference type="Pfam" id="PF12146">
    <property type="entry name" value="Hydrolase_4"/>
    <property type="match status" value="1"/>
</dbReference>
<dbReference type="InterPro" id="IPR022742">
    <property type="entry name" value="Hydrolase_4"/>
</dbReference>
<dbReference type="Gene3D" id="3.40.50.1820">
    <property type="entry name" value="alpha/beta hydrolase"/>
    <property type="match status" value="1"/>
</dbReference>
<organism evidence="2 3">
    <name type="scientific">Dyella jejuensis</name>
    <dbReference type="NCBI Taxonomy" id="1432009"/>
    <lineage>
        <taxon>Bacteria</taxon>
        <taxon>Pseudomonadati</taxon>
        <taxon>Pseudomonadota</taxon>
        <taxon>Gammaproteobacteria</taxon>
        <taxon>Lysobacterales</taxon>
        <taxon>Rhodanobacteraceae</taxon>
        <taxon>Dyella</taxon>
    </lineage>
</organism>
<sequence>MNMRARADMPFHFGPERELFGMFHAAGSPAQKAVVLCPPLGQDQIRCHRLYRQLAQVLADEGVAVLRFDYYGTGDSAGDSVDVDWERCKVDTAIAASELRMRAGIDRVFAFGARLGGSIALASAVQARLAGVVAWDPVLDGRAYVSQLDAMQSALYSDEQRFMVPRKATDVATQWLGFSISDTLRRQLTNMHIERPTVPTLLLDSLLPEVPRYSSGFMAMARSLQPPTPWDDMRRLEVAVLSHPLIQAVTRHMREVA</sequence>
<comment type="caution">
    <text evidence="2">The sequence shown here is derived from an EMBL/GenBank/DDBJ whole genome shotgun (WGS) entry which is preliminary data.</text>
</comment>
<reference evidence="2 3" key="1">
    <citation type="submission" date="2020-10" db="EMBL/GenBank/DDBJ databases">
        <title>Phylogeny of dyella-like bacteria.</title>
        <authorList>
            <person name="Fu J."/>
        </authorList>
    </citation>
    <scope>NUCLEOTIDE SEQUENCE [LARGE SCALE GENOMIC DNA]</scope>
    <source>
        <strain evidence="2 3">JP1</strain>
    </source>
</reference>
<gene>
    <name evidence="2" type="ORF">ISP15_00595</name>
</gene>
<evidence type="ECO:0000313" key="2">
    <source>
        <dbReference type="EMBL" id="MFK2898834.1"/>
    </source>
</evidence>
<dbReference type="GO" id="GO:0016787">
    <property type="term" value="F:hydrolase activity"/>
    <property type="evidence" value="ECO:0007669"/>
    <property type="project" value="UniProtKB-KW"/>
</dbReference>
<evidence type="ECO:0000259" key="1">
    <source>
        <dbReference type="Pfam" id="PF12146"/>
    </source>
</evidence>
<dbReference type="Proteomes" id="UP001620461">
    <property type="component" value="Unassembled WGS sequence"/>
</dbReference>
<dbReference type="SUPFAM" id="SSF53474">
    <property type="entry name" value="alpha/beta-Hydrolases"/>
    <property type="match status" value="1"/>
</dbReference>
<dbReference type="InterPro" id="IPR029058">
    <property type="entry name" value="AB_hydrolase_fold"/>
</dbReference>
<evidence type="ECO:0000313" key="3">
    <source>
        <dbReference type="Proteomes" id="UP001620461"/>
    </source>
</evidence>